<comment type="caution">
    <text evidence="1">The sequence shown here is derived from an EMBL/GenBank/DDBJ whole genome shotgun (WGS) entry which is preliminary data.</text>
</comment>
<reference evidence="1" key="2">
    <citation type="submission" date="2020-08" db="EMBL/GenBank/DDBJ databases">
        <title>Plant Genome Project.</title>
        <authorList>
            <person name="Zhang R.-G."/>
        </authorList>
    </citation>
    <scope>NUCLEOTIDE SEQUENCE</scope>
    <source>
        <strain evidence="1">Huo1</strain>
        <tissue evidence="1">Leaf</tissue>
    </source>
</reference>
<sequence>MHGPNCKLGSFCTTGRRLQEVNVLGGLILPVLGHCQYCNPAYEMIEIIIWLGFMTLTTTTRSEDWEGSDLLCHFFGGAFAAKIKDYDF</sequence>
<dbReference type="AlphaFoldDB" id="A0A8X8VXN5"/>
<dbReference type="EMBL" id="PNBA02000223">
    <property type="protein sequence ID" value="KAG6384219.1"/>
    <property type="molecule type" value="Genomic_DNA"/>
</dbReference>
<dbReference type="Proteomes" id="UP000298416">
    <property type="component" value="Unassembled WGS sequence"/>
</dbReference>
<proteinExistence type="predicted"/>
<gene>
    <name evidence="1" type="ORF">SASPL_155978</name>
</gene>
<accession>A0A8X8VXN5</accession>
<keyword evidence="2" id="KW-1185">Reference proteome</keyword>
<evidence type="ECO:0000313" key="2">
    <source>
        <dbReference type="Proteomes" id="UP000298416"/>
    </source>
</evidence>
<reference evidence="1" key="1">
    <citation type="submission" date="2018-01" db="EMBL/GenBank/DDBJ databases">
        <authorList>
            <person name="Mao J.F."/>
        </authorList>
    </citation>
    <scope>NUCLEOTIDE SEQUENCE</scope>
    <source>
        <strain evidence="1">Huo1</strain>
        <tissue evidence="1">Leaf</tissue>
    </source>
</reference>
<evidence type="ECO:0000313" key="1">
    <source>
        <dbReference type="EMBL" id="KAG6384219.1"/>
    </source>
</evidence>
<name>A0A8X8VXN5_SALSN</name>
<organism evidence="1">
    <name type="scientific">Salvia splendens</name>
    <name type="common">Scarlet sage</name>
    <dbReference type="NCBI Taxonomy" id="180675"/>
    <lineage>
        <taxon>Eukaryota</taxon>
        <taxon>Viridiplantae</taxon>
        <taxon>Streptophyta</taxon>
        <taxon>Embryophyta</taxon>
        <taxon>Tracheophyta</taxon>
        <taxon>Spermatophyta</taxon>
        <taxon>Magnoliopsida</taxon>
        <taxon>eudicotyledons</taxon>
        <taxon>Gunneridae</taxon>
        <taxon>Pentapetalae</taxon>
        <taxon>asterids</taxon>
        <taxon>lamiids</taxon>
        <taxon>Lamiales</taxon>
        <taxon>Lamiaceae</taxon>
        <taxon>Nepetoideae</taxon>
        <taxon>Mentheae</taxon>
        <taxon>Salviinae</taxon>
        <taxon>Salvia</taxon>
        <taxon>Salvia subgen. Calosphace</taxon>
        <taxon>core Calosphace</taxon>
    </lineage>
</organism>
<protein>
    <submittedName>
        <fullName evidence="1">Uncharacterized protein</fullName>
    </submittedName>
</protein>